<dbReference type="PROSITE" id="PS50011">
    <property type="entry name" value="PROTEIN_KINASE_DOM"/>
    <property type="match status" value="1"/>
</dbReference>
<feature type="compositionally biased region" description="Polar residues" evidence="13">
    <location>
        <begin position="136"/>
        <end position="161"/>
    </location>
</feature>
<evidence type="ECO:0000256" key="12">
    <source>
        <dbReference type="PROSITE-ProRule" id="PRU10141"/>
    </source>
</evidence>
<dbReference type="InterPro" id="IPR000719">
    <property type="entry name" value="Prot_kinase_dom"/>
</dbReference>
<evidence type="ECO:0000256" key="4">
    <source>
        <dbReference type="ARBA" id="ARBA00022553"/>
    </source>
</evidence>
<dbReference type="Proteomes" id="UP000024635">
    <property type="component" value="Unassembled WGS sequence"/>
</dbReference>
<feature type="region of interest" description="Disordered" evidence="13">
    <location>
        <begin position="82"/>
        <end position="171"/>
    </location>
</feature>
<dbReference type="Gene3D" id="3.10.20.230">
    <property type="entry name" value="Doublecortin domain"/>
    <property type="match status" value="2"/>
</dbReference>
<organism evidence="16 17">
    <name type="scientific">Ancylostoma ceylanicum</name>
    <dbReference type="NCBI Taxonomy" id="53326"/>
    <lineage>
        <taxon>Eukaryota</taxon>
        <taxon>Metazoa</taxon>
        <taxon>Ecdysozoa</taxon>
        <taxon>Nematoda</taxon>
        <taxon>Chromadorea</taxon>
        <taxon>Rhabditida</taxon>
        <taxon>Rhabditina</taxon>
        <taxon>Rhabditomorpha</taxon>
        <taxon>Strongyloidea</taxon>
        <taxon>Ancylostomatidae</taxon>
        <taxon>Ancylostomatinae</taxon>
        <taxon>Ancylostoma</taxon>
    </lineage>
</organism>
<evidence type="ECO:0000259" key="15">
    <source>
        <dbReference type="PROSITE" id="PS50309"/>
    </source>
</evidence>
<dbReference type="Pfam" id="PF00069">
    <property type="entry name" value="Pkinase"/>
    <property type="match status" value="1"/>
</dbReference>
<feature type="domain" description="Doublecortin" evidence="15">
    <location>
        <begin position="188"/>
        <end position="274"/>
    </location>
</feature>
<dbReference type="EC" id="2.7.11.1" evidence="3"/>
<dbReference type="AlphaFoldDB" id="A0A016UG03"/>
<dbReference type="InterPro" id="IPR036572">
    <property type="entry name" value="Doublecortin_dom_sf"/>
</dbReference>
<dbReference type="Gene3D" id="1.10.510.10">
    <property type="entry name" value="Transferase(Phosphotransferase) domain 1"/>
    <property type="match status" value="1"/>
</dbReference>
<reference evidence="17" key="1">
    <citation type="journal article" date="2015" name="Nat. Genet.">
        <title>The genome and transcriptome of the zoonotic hookworm Ancylostoma ceylanicum identify infection-specific gene families.</title>
        <authorList>
            <person name="Schwarz E.M."/>
            <person name="Hu Y."/>
            <person name="Antoshechkin I."/>
            <person name="Miller M.M."/>
            <person name="Sternberg P.W."/>
            <person name="Aroian R.V."/>
        </authorList>
    </citation>
    <scope>NUCLEOTIDE SEQUENCE</scope>
    <source>
        <strain evidence="17">HY135</strain>
    </source>
</reference>
<feature type="binding site" evidence="12">
    <location>
        <position position="499"/>
    </location>
    <ligand>
        <name>ATP</name>
        <dbReference type="ChEBI" id="CHEBI:30616"/>
    </ligand>
</feature>
<dbReference type="PANTHER" id="PTHR24347">
    <property type="entry name" value="SERINE/THREONINE-PROTEIN KINASE"/>
    <property type="match status" value="1"/>
</dbReference>
<evidence type="ECO:0000256" key="9">
    <source>
        <dbReference type="ARBA" id="ARBA00031092"/>
    </source>
</evidence>
<evidence type="ECO:0000313" key="17">
    <source>
        <dbReference type="Proteomes" id="UP000024635"/>
    </source>
</evidence>
<evidence type="ECO:0000256" key="13">
    <source>
        <dbReference type="SAM" id="MobiDB-lite"/>
    </source>
</evidence>
<dbReference type="GO" id="GO:0007417">
    <property type="term" value="P:central nervous system development"/>
    <property type="evidence" value="ECO:0007669"/>
    <property type="project" value="UniProtKB-ARBA"/>
</dbReference>
<keyword evidence="8" id="KW-0460">Magnesium</keyword>
<dbReference type="GO" id="GO:0035556">
    <property type="term" value="P:intracellular signal transduction"/>
    <property type="evidence" value="ECO:0007669"/>
    <property type="project" value="InterPro"/>
</dbReference>
<comment type="similarity">
    <text evidence="2">Belongs to the protein kinase superfamily. CAMK Ser/Thr protein kinase family. CaMK subfamily.</text>
</comment>
<evidence type="ECO:0000256" key="10">
    <source>
        <dbReference type="ARBA" id="ARBA00047899"/>
    </source>
</evidence>
<keyword evidence="6 12" id="KW-0547">Nucleotide-binding</keyword>
<dbReference type="PROSITE" id="PS50309">
    <property type="entry name" value="DC"/>
    <property type="match status" value="2"/>
</dbReference>
<dbReference type="GO" id="GO:0005524">
    <property type="term" value="F:ATP binding"/>
    <property type="evidence" value="ECO:0007669"/>
    <property type="project" value="UniProtKB-UniRule"/>
</dbReference>
<dbReference type="PROSITE" id="PS00107">
    <property type="entry name" value="PROTEIN_KINASE_ATP"/>
    <property type="match status" value="1"/>
</dbReference>
<dbReference type="EMBL" id="JARK01001377">
    <property type="protein sequence ID" value="EYC14269.1"/>
    <property type="molecule type" value="Genomic_DNA"/>
</dbReference>
<evidence type="ECO:0000256" key="5">
    <source>
        <dbReference type="ARBA" id="ARBA00022737"/>
    </source>
</evidence>
<evidence type="ECO:0000256" key="3">
    <source>
        <dbReference type="ARBA" id="ARBA00012513"/>
    </source>
</evidence>
<evidence type="ECO:0000256" key="7">
    <source>
        <dbReference type="ARBA" id="ARBA00022840"/>
    </source>
</evidence>
<dbReference type="STRING" id="53326.A0A016UG03"/>
<feature type="domain" description="Doublecortin" evidence="15">
    <location>
        <begin position="316"/>
        <end position="399"/>
    </location>
</feature>
<dbReference type="OrthoDB" id="1738954at2759"/>
<keyword evidence="17" id="KW-1185">Reference proteome</keyword>
<evidence type="ECO:0000256" key="1">
    <source>
        <dbReference type="ARBA" id="ARBA00001946"/>
    </source>
</evidence>
<protein>
    <recommendedName>
        <fullName evidence="3">non-specific serine/threonine protein kinase</fullName>
        <ecNumber evidence="3">2.7.11.1</ecNumber>
    </recommendedName>
    <alternativeName>
        <fullName evidence="9">Doublecortin-like and CAM kinase-like protein</fullName>
    </alternativeName>
</protein>
<dbReference type="GO" id="GO:0004674">
    <property type="term" value="F:protein serine/threonine kinase activity"/>
    <property type="evidence" value="ECO:0007669"/>
    <property type="project" value="UniProtKB-EC"/>
</dbReference>
<evidence type="ECO:0000256" key="8">
    <source>
        <dbReference type="ARBA" id="ARBA00022842"/>
    </source>
</evidence>
<dbReference type="InterPro" id="IPR008271">
    <property type="entry name" value="Ser/Thr_kinase_AS"/>
</dbReference>
<comment type="catalytic activity">
    <reaction evidence="11">
        <text>L-seryl-[protein] + ATP = O-phospho-L-seryl-[protein] + ADP + H(+)</text>
        <dbReference type="Rhea" id="RHEA:17989"/>
        <dbReference type="Rhea" id="RHEA-COMP:9863"/>
        <dbReference type="Rhea" id="RHEA-COMP:11604"/>
        <dbReference type="ChEBI" id="CHEBI:15378"/>
        <dbReference type="ChEBI" id="CHEBI:29999"/>
        <dbReference type="ChEBI" id="CHEBI:30616"/>
        <dbReference type="ChEBI" id="CHEBI:83421"/>
        <dbReference type="ChEBI" id="CHEBI:456216"/>
        <dbReference type="EC" id="2.7.11.1"/>
    </reaction>
</comment>
<gene>
    <name evidence="16" type="primary">Acey_s0041.g441</name>
    <name evidence="16" type="synonym">Acey-zyg-8</name>
    <name evidence="16" type="ORF">Y032_0041g441</name>
</gene>
<sequence length="784" mass="88449">MSGFNVLLSKIYGPQCPPSLRRDGIVRSKHEDSLNICAYGPHFSPDCNLTTRCYWTLSSKVLEEQLGLSRVRVEMPSTCVRSVSPRNTLPRPTPKRRPLKRPSVASTRRAPRQSRDLDDDLATPRASSFDVRSEGDQLQTASMTSSIVVESRDSSNNSPTESRIDVNPPDVITTPKPFRCVTRSAKAKRIRFYRNGDQYYKGLWYALRSDRVRSMKPLMEDLAKTMGDSTALPLGVRHIFSIDGQTRITDIEQFEDGESYVCSSTETFKSVDYANAREPYWCFALSRTNRPNEAAMLGLWGTEHVTVEPNHFVFPRIITVIRNGVKPRRVIRHLLNKKTARSFDQVMTDLTCVVKLDSGAIRKLFALGGTAVLTLQDFFREDDVFIAYGNERASADDFFVISEEYKRLYSGGARRGGRRGVASRPRVMPARNESLREDRCGSVVPDELARNLPTELDEKFSVLRLLGDGNTALVYEVMDRSSQEHSALKVIARDSAVGKVALIESELAIMKKIEHPYIVKMFEEWTIDGAYYLSLELVEGGDLFEHLCVVRRLAERQAARLTKGLVQALSYLHDNSIVHRDVKPENLLLYTGSHGEFELKLADFGLATELPEDGGKLTTICGTPTYVASEVILETGYDEKVDVWATGVILYVMLCGFPPFQSSDGTQDDLFAQIMRGRVNFPSPSWDKISASAKALILLLVNTDKEERFSAQDVLDNQWIKTLSDVPSDFESMAEFIVESRIDADVDVEETDREYYMSRRTSMDELSESGRADSYEFTFSRNYS</sequence>
<evidence type="ECO:0000259" key="14">
    <source>
        <dbReference type="PROSITE" id="PS50011"/>
    </source>
</evidence>
<dbReference type="SMART" id="SM00220">
    <property type="entry name" value="S_TKc"/>
    <property type="match status" value="1"/>
</dbReference>
<keyword evidence="7 12" id="KW-0067">ATP-binding</keyword>
<comment type="caution">
    <text evidence="16">The sequence shown here is derived from an EMBL/GenBank/DDBJ whole genome shotgun (WGS) entry which is preliminary data.</text>
</comment>
<dbReference type="FunFam" id="1.10.510.10:FF:000571">
    <property type="entry name" value="Maternal embryonic leucine zipper kinase"/>
    <property type="match status" value="1"/>
</dbReference>
<keyword evidence="4" id="KW-0597">Phosphoprotein</keyword>
<evidence type="ECO:0000313" key="16">
    <source>
        <dbReference type="EMBL" id="EYC14269.1"/>
    </source>
</evidence>
<dbReference type="PROSITE" id="PS00108">
    <property type="entry name" value="PROTEIN_KINASE_ST"/>
    <property type="match status" value="1"/>
</dbReference>
<feature type="domain" description="Protein kinase" evidence="14">
    <location>
        <begin position="460"/>
        <end position="720"/>
    </location>
</feature>
<evidence type="ECO:0000256" key="6">
    <source>
        <dbReference type="ARBA" id="ARBA00022741"/>
    </source>
</evidence>
<name>A0A016UG03_9BILA</name>
<dbReference type="SMART" id="SM00537">
    <property type="entry name" value="DCX"/>
    <property type="match status" value="2"/>
</dbReference>
<evidence type="ECO:0000256" key="2">
    <source>
        <dbReference type="ARBA" id="ARBA00005354"/>
    </source>
</evidence>
<evidence type="ECO:0000256" key="11">
    <source>
        <dbReference type="ARBA" id="ARBA00048679"/>
    </source>
</evidence>
<accession>A0A016UG03</accession>
<dbReference type="InterPro" id="IPR011009">
    <property type="entry name" value="Kinase-like_dom_sf"/>
</dbReference>
<dbReference type="Gene3D" id="3.30.200.20">
    <property type="entry name" value="Phosphorylase Kinase, domain 1"/>
    <property type="match status" value="1"/>
</dbReference>
<dbReference type="SUPFAM" id="SSF89837">
    <property type="entry name" value="Doublecortin (DC)"/>
    <property type="match status" value="2"/>
</dbReference>
<comment type="cofactor">
    <cofactor evidence="1">
        <name>Mg(2+)</name>
        <dbReference type="ChEBI" id="CHEBI:18420"/>
    </cofactor>
</comment>
<keyword evidence="5" id="KW-0677">Repeat</keyword>
<dbReference type="InterPro" id="IPR003533">
    <property type="entry name" value="Doublecortin_dom"/>
</dbReference>
<dbReference type="FunFam" id="3.10.20.230:FF:000001">
    <property type="entry name" value="serine/threonine-protein kinase DCLK1 isoform X1"/>
    <property type="match status" value="1"/>
</dbReference>
<dbReference type="InterPro" id="IPR017441">
    <property type="entry name" value="Protein_kinase_ATP_BS"/>
</dbReference>
<proteinExistence type="inferred from homology"/>
<dbReference type="SUPFAM" id="SSF56112">
    <property type="entry name" value="Protein kinase-like (PK-like)"/>
    <property type="match status" value="1"/>
</dbReference>
<comment type="catalytic activity">
    <reaction evidence="10">
        <text>L-threonyl-[protein] + ATP = O-phospho-L-threonyl-[protein] + ADP + H(+)</text>
        <dbReference type="Rhea" id="RHEA:46608"/>
        <dbReference type="Rhea" id="RHEA-COMP:11060"/>
        <dbReference type="Rhea" id="RHEA-COMP:11605"/>
        <dbReference type="ChEBI" id="CHEBI:15378"/>
        <dbReference type="ChEBI" id="CHEBI:30013"/>
        <dbReference type="ChEBI" id="CHEBI:30616"/>
        <dbReference type="ChEBI" id="CHEBI:61977"/>
        <dbReference type="ChEBI" id="CHEBI:456216"/>
        <dbReference type="EC" id="2.7.11.1"/>
    </reaction>
</comment>
<dbReference type="Pfam" id="PF03607">
    <property type="entry name" value="DCX"/>
    <property type="match status" value="2"/>
</dbReference>